<proteinExistence type="predicted"/>
<dbReference type="GO" id="GO:0005886">
    <property type="term" value="C:plasma membrane"/>
    <property type="evidence" value="ECO:0007669"/>
    <property type="project" value="TreeGrafter"/>
</dbReference>
<dbReference type="STRING" id="1094497.BVwin_08200"/>
<dbReference type="AlphaFoldDB" id="A0A3S5C0J7"/>
<keyword evidence="1" id="KW-1133">Transmembrane helix</keyword>
<dbReference type="InterPro" id="IPR050445">
    <property type="entry name" value="Bact_polysacc_biosynth/exp"/>
</dbReference>
<keyword evidence="1" id="KW-0812">Transmembrane</keyword>
<accession>A0A3S5C0J7</accession>
<feature type="transmembrane region" description="Helical" evidence="1">
    <location>
        <begin position="18"/>
        <end position="36"/>
    </location>
</feature>
<dbReference type="RefSeq" id="WP_126603423.1">
    <property type="nucleotide sequence ID" value="NZ_LR134529.1"/>
</dbReference>
<evidence type="ECO:0000313" key="2">
    <source>
        <dbReference type="EMBL" id="VEJ45423.1"/>
    </source>
</evidence>
<dbReference type="Gene3D" id="3.40.50.300">
    <property type="entry name" value="P-loop containing nucleotide triphosphate hydrolases"/>
    <property type="match status" value="1"/>
</dbReference>
<organism evidence="2 3">
    <name type="scientific">Bartonella vinsonii</name>
    <name type="common">Rochalimaea vinsonii</name>
    <dbReference type="NCBI Taxonomy" id="33047"/>
    <lineage>
        <taxon>Bacteria</taxon>
        <taxon>Pseudomonadati</taxon>
        <taxon>Pseudomonadota</taxon>
        <taxon>Alphaproteobacteria</taxon>
        <taxon>Hyphomicrobiales</taxon>
        <taxon>Bartonellaceae</taxon>
        <taxon>Bartonella</taxon>
    </lineage>
</organism>
<sequence>MSLKCNKRLFVRTVPRNILIVLLLAVLCAFSIWLLYDFSQPRIYRATLTFSLSDSAGKPLPIHKQNNILASLFLQPVPLNDPLLQSFSSNASQKKDFHENIRLSRNGDFIDLTFEAGSFEAARRGLETWFSAFSQAIIKQKKKLLLTEQQVGQQYDKTEILNIVQGFRSSVNSFIYHNVKQSELNDLSVQLTQATLKRIHLASLNSTINMIRENGQSLLSLSFIANNPMISALESKRDLLETQRAHMVAQLGWTHPQIKAMTAELEVISHQLEKKILQMIDQVHSDEALATEFEQQLKKRISFFVKEQSQSLKQMFNELENKIRTVVDTQNKEMSKDSLLLQNTKIHVVVPTTLVPLMALYGKNVIISVFAGLIALLVALFLFYQCSEIKKDQRKEDDFKNDESTLDSSGIKSHESFMTIGELSDFLKCRASTIVSIIGPEAARTAAKLSLLLIKEHKTILLVDISGQQIEKVIGPHRGMSDILTGNAQFQDVIYRDYDTGVDILPQGLTSAVCAQDFSNDIPNLLQEFKKDYDFIILEMASEPKYGFDQFAKLTDYYICSTAFHEQNWMMKMVNRFPKTIYRVVAS</sequence>
<dbReference type="PANTHER" id="PTHR32309">
    <property type="entry name" value="TYROSINE-PROTEIN KINASE"/>
    <property type="match status" value="1"/>
</dbReference>
<protein>
    <submittedName>
        <fullName evidence="2">Capsular polysaccharide biosynthesis protein</fullName>
    </submittedName>
</protein>
<feature type="transmembrane region" description="Helical" evidence="1">
    <location>
        <begin position="365"/>
        <end position="384"/>
    </location>
</feature>
<dbReference type="PANTHER" id="PTHR32309:SF13">
    <property type="entry name" value="FERRIC ENTEROBACTIN TRANSPORT PROTEIN FEPE"/>
    <property type="match status" value="1"/>
</dbReference>
<dbReference type="SUPFAM" id="SSF52540">
    <property type="entry name" value="P-loop containing nucleoside triphosphate hydrolases"/>
    <property type="match status" value="1"/>
</dbReference>
<dbReference type="EMBL" id="LR134529">
    <property type="protein sequence ID" value="VEJ45423.1"/>
    <property type="molecule type" value="Genomic_DNA"/>
</dbReference>
<dbReference type="GO" id="GO:0004713">
    <property type="term" value="F:protein tyrosine kinase activity"/>
    <property type="evidence" value="ECO:0007669"/>
    <property type="project" value="TreeGrafter"/>
</dbReference>
<keyword evidence="1" id="KW-0472">Membrane</keyword>
<reference evidence="2 3" key="1">
    <citation type="submission" date="2018-12" db="EMBL/GenBank/DDBJ databases">
        <authorList>
            <consortium name="Pathogen Informatics"/>
        </authorList>
    </citation>
    <scope>NUCLEOTIDE SEQUENCE [LARGE SCALE GENOMIC DNA]</scope>
    <source>
        <strain evidence="2 3">NCTC12905</strain>
    </source>
</reference>
<evidence type="ECO:0000313" key="3">
    <source>
        <dbReference type="Proteomes" id="UP000274201"/>
    </source>
</evidence>
<evidence type="ECO:0000256" key="1">
    <source>
        <dbReference type="SAM" id="Phobius"/>
    </source>
</evidence>
<dbReference type="InterPro" id="IPR027417">
    <property type="entry name" value="P-loop_NTPase"/>
</dbReference>
<gene>
    <name evidence="2" type="ORF">NCTC12905_01076</name>
</gene>
<dbReference type="OrthoDB" id="230260at2"/>
<dbReference type="Proteomes" id="UP000274201">
    <property type="component" value="Chromosome"/>
</dbReference>
<name>A0A3S5C0J7_BARVI</name>